<evidence type="ECO:0000256" key="1">
    <source>
        <dbReference type="SAM" id="SignalP"/>
    </source>
</evidence>
<proteinExistence type="predicted"/>
<dbReference type="AlphaFoldDB" id="A0A4R2EE39"/>
<keyword evidence="1" id="KW-0732">Signal</keyword>
<evidence type="ECO:0008006" key="4">
    <source>
        <dbReference type="Google" id="ProtNLM"/>
    </source>
</evidence>
<comment type="caution">
    <text evidence="2">The sequence shown here is derived from an EMBL/GenBank/DDBJ whole genome shotgun (WGS) entry which is preliminary data.</text>
</comment>
<gene>
    <name evidence="2" type="ORF">CLV25_10882</name>
</gene>
<sequence length="207" mass="23510">MKTLKAITLSLVLLVLITACSKDEEIKNPEFKLATPDVIDEIDYQVYSAAISQVYQNLTYIVVFQPTSSIKSITPSDTKYKDILIGEFPNIDQNIFSDFVAKNDKIYNLDLKFNVVPKPFKLFSSEESVYYFKTLSLDNGWKEFHNRYGQSNGIIDLSRIGFNSAKDQAILETGYYTASNAAEGAIVYLVKENNIWKVKKVVLTWVS</sequence>
<name>A0A4R2EE39_9BACT</name>
<dbReference type="OrthoDB" id="1449607at2"/>
<protein>
    <recommendedName>
        <fullName evidence="4">Lipoprotein</fullName>
    </recommendedName>
</protein>
<evidence type="ECO:0000313" key="3">
    <source>
        <dbReference type="Proteomes" id="UP000294830"/>
    </source>
</evidence>
<dbReference type="PROSITE" id="PS51257">
    <property type="entry name" value="PROKAR_LIPOPROTEIN"/>
    <property type="match status" value="1"/>
</dbReference>
<dbReference type="Proteomes" id="UP000294830">
    <property type="component" value="Unassembled WGS sequence"/>
</dbReference>
<organism evidence="2 3">
    <name type="scientific">Acetobacteroides hydrogenigenes</name>
    <dbReference type="NCBI Taxonomy" id="979970"/>
    <lineage>
        <taxon>Bacteria</taxon>
        <taxon>Pseudomonadati</taxon>
        <taxon>Bacteroidota</taxon>
        <taxon>Bacteroidia</taxon>
        <taxon>Bacteroidales</taxon>
        <taxon>Rikenellaceae</taxon>
        <taxon>Acetobacteroides</taxon>
    </lineage>
</organism>
<dbReference type="RefSeq" id="WP_131839435.1">
    <property type="nucleotide sequence ID" value="NZ_SLWB01000008.1"/>
</dbReference>
<reference evidence="2 3" key="1">
    <citation type="submission" date="2019-03" db="EMBL/GenBank/DDBJ databases">
        <title>Genomic Encyclopedia of Archaeal and Bacterial Type Strains, Phase II (KMG-II): from individual species to whole genera.</title>
        <authorList>
            <person name="Goeker M."/>
        </authorList>
    </citation>
    <scope>NUCLEOTIDE SEQUENCE [LARGE SCALE GENOMIC DNA]</scope>
    <source>
        <strain evidence="2 3">RL-C</strain>
    </source>
</reference>
<evidence type="ECO:0000313" key="2">
    <source>
        <dbReference type="EMBL" id="TCN66743.1"/>
    </source>
</evidence>
<feature type="signal peptide" evidence="1">
    <location>
        <begin position="1"/>
        <end position="21"/>
    </location>
</feature>
<dbReference type="EMBL" id="SLWB01000008">
    <property type="protein sequence ID" value="TCN66743.1"/>
    <property type="molecule type" value="Genomic_DNA"/>
</dbReference>
<keyword evidence="3" id="KW-1185">Reference proteome</keyword>
<feature type="chain" id="PRO_5020384280" description="Lipoprotein" evidence="1">
    <location>
        <begin position="22"/>
        <end position="207"/>
    </location>
</feature>
<accession>A0A4R2EE39</accession>